<accession>A0ACC2RAL5</accession>
<name>A0ACC2RAL5_9NEOP</name>
<dbReference type="EMBL" id="CM056777">
    <property type="protein sequence ID" value="KAJ8737594.1"/>
    <property type="molecule type" value="Genomic_DNA"/>
</dbReference>
<sequence>MAQANMEIENIQQDKMQQDNMKAKPMDQENSEQEKDPTLKFIEAVKEHKCIWDMQSEEYYNRRIYRAAWRALLPPSDVPPPRQPLNSAQKADIKKKVAELQKVWVELRDSYYKNEDPGRKYKDSLRFLHSVYQSREMEAVLEFDEPSWDLMDLRTWTVKKSHIPKKERITDPAPEYELKRVRKRKIVNNILLNAKKGKATDKNRTTDKENATDHKKATGEENASKMEISTDKLTDKENATDKRFVTDGKNVTDMENSTNKQNRTNKKKTTDKENMTDKENPPNEEIAPDEANALNEVNAPDEVKAPDEVNSYNNKNLTGLYSYKVPGKENAPDEVNNKNKSDKGTMAVKVNAPDEVNNKNKSDKGTMAIKVNAPDEVNALSDKNVASKESVADKGNTSYKDNASTSKEKEAEKEKNTVKKNKPNENQLSILEKAMRLYELENPGIWSSDEEDPDKASRVYVDNTSQTNETVEFPNMPINMEWWLDRN</sequence>
<proteinExistence type="predicted"/>
<evidence type="ECO:0000313" key="1">
    <source>
        <dbReference type="EMBL" id="KAJ8737594.1"/>
    </source>
</evidence>
<dbReference type="Proteomes" id="UP001231649">
    <property type="component" value="Chromosome 1"/>
</dbReference>
<gene>
    <name evidence="1" type="ORF">PYW08_000189</name>
</gene>
<keyword evidence="2" id="KW-1185">Reference proteome</keyword>
<reference evidence="1" key="1">
    <citation type="submission" date="2023-03" db="EMBL/GenBank/DDBJ databases">
        <title>Chromosome-level genomes of two armyworms, Mythimna separata and Mythimna loreyi, provide insights into the biosynthesis and reception of sex pheromones.</title>
        <authorList>
            <person name="Zhao H."/>
        </authorList>
    </citation>
    <scope>NUCLEOTIDE SEQUENCE</scope>
    <source>
        <strain evidence="1">BeijingLab</strain>
    </source>
</reference>
<comment type="caution">
    <text evidence="1">The sequence shown here is derived from an EMBL/GenBank/DDBJ whole genome shotgun (WGS) entry which is preliminary data.</text>
</comment>
<evidence type="ECO:0000313" key="2">
    <source>
        <dbReference type="Proteomes" id="UP001231649"/>
    </source>
</evidence>
<organism evidence="1 2">
    <name type="scientific">Mythimna loreyi</name>
    <dbReference type="NCBI Taxonomy" id="667449"/>
    <lineage>
        <taxon>Eukaryota</taxon>
        <taxon>Metazoa</taxon>
        <taxon>Ecdysozoa</taxon>
        <taxon>Arthropoda</taxon>
        <taxon>Hexapoda</taxon>
        <taxon>Insecta</taxon>
        <taxon>Pterygota</taxon>
        <taxon>Neoptera</taxon>
        <taxon>Endopterygota</taxon>
        <taxon>Lepidoptera</taxon>
        <taxon>Glossata</taxon>
        <taxon>Ditrysia</taxon>
        <taxon>Noctuoidea</taxon>
        <taxon>Noctuidae</taxon>
        <taxon>Noctuinae</taxon>
        <taxon>Hadenini</taxon>
        <taxon>Mythimna</taxon>
    </lineage>
</organism>
<protein>
    <submittedName>
        <fullName evidence="1">Uncharacterized protein</fullName>
    </submittedName>
</protein>